<sequence>MSRRDSSELQRATIRLSLQFTAFIVVLLSLVGVLVYSLAAAGSTAAARETLEDAVDLSNARDAPLDVFLAVYDRGRLAVSRDMPAGLPVEDALAEVSAGGGSREETVSVGGATYQVLTVRRGNDVVQAAVDTRESRNELQRLVLVLVGTILGAAVIAAAFSVLAARAAIRPLARALALQRRFVADASHELRTPLTLLSTRAQLLRRRLDRGSSGGGSGAGIGAGTGTGPEPEKWLQDGLAEIVSDAGVLTGILEDLLVSADPRRNETVEPVDLTAVVRDVADSFESMAGERGLQLEVRAPQGPVAVRGVRAAFQRLVTSLLANAVDYAGSAVRLTVEPVGREAVLTVADDGPGLPPELEGRLFERFSSVRAASPVDPAEGAGPQRHYGLGLALAAEIAARFGGSIRAESSPGAGTSLRVRLPLSAPGSQA</sequence>
<dbReference type="PANTHER" id="PTHR45436">
    <property type="entry name" value="SENSOR HISTIDINE KINASE YKOH"/>
    <property type="match status" value="1"/>
</dbReference>
<dbReference type="EC" id="2.7.13.3" evidence="3"/>
<dbReference type="InterPro" id="IPR003594">
    <property type="entry name" value="HATPase_dom"/>
</dbReference>
<evidence type="ECO:0000256" key="5">
    <source>
        <dbReference type="ARBA" id="ARBA00022679"/>
    </source>
</evidence>
<dbReference type="PROSITE" id="PS50109">
    <property type="entry name" value="HIS_KIN"/>
    <property type="match status" value="1"/>
</dbReference>
<evidence type="ECO:0000256" key="11">
    <source>
        <dbReference type="SAM" id="MobiDB-lite"/>
    </source>
</evidence>
<dbReference type="SUPFAM" id="SSF47384">
    <property type="entry name" value="Homodimeric domain of signal transducing histidine kinase"/>
    <property type="match status" value="1"/>
</dbReference>
<feature type="region of interest" description="Disordered" evidence="11">
    <location>
        <begin position="407"/>
        <end position="430"/>
    </location>
</feature>
<evidence type="ECO:0000256" key="12">
    <source>
        <dbReference type="SAM" id="Phobius"/>
    </source>
</evidence>
<comment type="catalytic activity">
    <reaction evidence="1">
        <text>ATP + protein L-histidine = ADP + protein N-phospho-L-histidine.</text>
        <dbReference type="EC" id="2.7.13.3"/>
    </reaction>
</comment>
<evidence type="ECO:0000256" key="3">
    <source>
        <dbReference type="ARBA" id="ARBA00012438"/>
    </source>
</evidence>
<evidence type="ECO:0000256" key="10">
    <source>
        <dbReference type="ARBA" id="ARBA00023136"/>
    </source>
</evidence>
<evidence type="ECO:0000256" key="8">
    <source>
        <dbReference type="ARBA" id="ARBA00022989"/>
    </source>
</evidence>
<dbReference type="Pfam" id="PF00512">
    <property type="entry name" value="HisKA"/>
    <property type="match status" value="1"/>
</dbReference>
<evidence type="ECO:0000313" key="16">
    <source>
        <dbReference type="Proteomes" id="UP000829758"/>
    </source>
</evidence>
<evidence type="ECO:0000256" key="6">
    <source>
        <dbReference type="ARBA" id="ARBA00022692"/>
    </source>
</evidence>
<dbReference type="PRINTS" id="PR00344">
    <property type="entry name" value="BCTRLSENSOR"/>
</dbReference>
<dbReference type="InterPro" id="IPR005467">
    <property type="entry name" value="His_kinase_dom"/>
</dbReference>
<evidence type="ECO:0000313" key="17">
    <source>
        <dbReference type="Proteomes" id="UP001155145"/>
    </source>
</evidence>
<keyword evidence="7 14" id="KW-0418">Kinase</keyword>
<accession>A0A9X1M633</accession>
<dbReference type="GO" id="GO:0000155">
    <property type="term" value="F:phosphorelay sensor kinase activity"/>
    <property type="evidence" value="ECO:0007669"/>
    <property type="project" value="InterPro"/>
</dbReference>
<name>A0A9X1M633_9MICC</name>
<evidence type="ECO:0000256" key="1">
    <source>
        <dbReference type="ARBA" id="ARBA00000085"/>
    </source>
</evidence>
<feature type="domain" description="Histidine kinase" evidence="13">
    <location>
        <begin position="185"/>
        <end position="425"/>
    </location>
</feature>
<keyword evidence="10 12" id="KW-0472">Membrane</keyword>
<feature type="transmembrane region" description="Helical" evidence="12">
    <location>
        <begin position="20"/>
        <end position="39"/>
    </location>
</feature>
<keyword evidence="16" id="KW-1185">Reference proteome</keyword>
<keyword evidence="6 12" id="KW-0812">Transmembrane</keyword>
<comment type="subcellular location">
    <subcellularLocation>
        <location evidence="2">Cell membrane</location>
    </subcellularLocation>
</comment>
<keyword evidence="5" id="KW-0808">Transferase</keyword>
<gene>
    <name evidence="14" type="ORF">LJ755_05115</name>
    <name evidence="15" type="ORF">MUK71_15805</name>
</gene>
<dbReference type="Gene3D" id="3.30.565.10">
    <property type="entry name" value="Histidine kinase-like ATPase, C-terminal domain"/>
    <property type="match status" value="1"/>
</dbReference>
<dbReference type="Proteomes" id="UP000829758">
    <property type="component" value="Chromosome"/>
</dbReference>
<keyword evidence="4" id="KW-0597">Phosphoprotein</keyword>
<dbReference type="InterPro" id="IPR036890">
    <property type="entry name" value="HATPase_C_sf"/>
</dbReference>
<dbReference type="EMBL" id="CP094984">
    <property type="protein sequence ID" value="UON92017.1"/>
    <property type="molecule type" value="Genomic_DNA"/>
</dbReference>
<dbReference type="EMBL" id="JAJFZT010000003">
    <property type="protein sequence ID" value="MCC3272109.1"/>
    <property type="molecule type" value="Genomic_DNA"/>
</dbReference>
<dbReference type="Gene3D" id="1.10.287.130">
    <property type="match status" value="1"/>
</dbReference>
<dbReference type="InterPro" id="IPR003661">
    <property type="entry name" value="HisK_dim/P_dom"/>
</dbReference>
<dbReference type="CDD" id="cd00082">
    <property type="entry name" value="HisKA"/>
    <property type="match status" value="1"/>
</dbReference>
<dbReference type="RefSeq" id="WP_227928200.1">
    <property type="nucleotide sequence ID" value="NZ_CP094984.1"/>
</dbReference>
<evidence type="ECO:0000256" key="7">
    <source>
        <dbReference type="ARBA" id="ARBA00022777"/>
    </source>
</evidence>
<feature type="transmembrane region" description="Helical" evidence="12">
    <location>
        <begin position="142"/>
        <end position="165"/>
    </location>
</feature>
<dbReference type="SMART" id="SM00388">
    <property type="entry name" value="HisKA"/>
    <property type="match status" value="1"/>
</dbReference>
<dbReference type="InterPro" id="IPR036097">
    <property type="entry name" value="HisK_dim/P_sf"/>
</dbReference>
<dbReference type="SMART" id="SM00387">
    <property type="entry name" value="HATPase_c"/>
    <property type="match status" value="1"/>
</dbReference>
<dbReference type="AlphaFoldDB" id="A0A9X1M633"/>
<dbReference type="InterPro" id="IPR050428">
    <property type="entry name" value="TCS_sensor_his_kinase"/>
</dbReference>
<keyword evidence="8 12" id="KW-1133">Transmembrane helix</keyword>
<feature type="compositionally biased region" description="Gly residues" evidence="11">
    <location>
        <begin position="212"/>
        <end position="227"/>
    </location>
</feature>
<dbReference type="SUPFAM" id="SSF55874">
    <property type="entry name" value="ATPase domain of HSP90 chaperone/DNA topoisomerase II/histidine kinase"/>
    <property type="match status" value="1"/>
</dbReference>
<keyword evidence="9" id="KW-0902">Two-component regulatory system</keyword>
<reference evidence="14" key="1">
    <citation type="submission" date="2021-10" db="EMBL/GenBank/DDBJ databases">
        <title>Novel species in genus Arthrobacter.</title>
        <authorList>
            <person name="Liu Y."/>
        </authorList>
    </citation>
    <scope>NUCLEOTIDE SEQUENCE</scope>
    <source>
        <strain evidence="16">zg-Y462</strain>
        <strain evidence="14">Zg-Y462</strain>
    </source>
</reference>
<evidence type="ECO:0000313" key="15">
    <source>
        <dbReference type="EMBL" id="UON92017.1"/>
    </source>
</evidence>
<dbReference type="GO" id="GO:0005886">
    <property type="term" value="C:plasma membrane"/>
    <property type="evidence" value="ECO:0007669"/>
    <property type="project" value="UniProtKB-SubCell"/>
</dbReference>
<protein>
    <recommendedName>
        <fullName evidence="3">histidine kinase</fullName>
        <ecNumber evidence="3">2.7.13.3</ecNumber>
    </recommendedName>
</protein>
<dbReference type="Pfam" id="PF02518">
    <property type="entry name" value="HATPase_c"/>
    <property type="match status" value="1"/>
</dbReference>
<evidence type="ECO:0000256" key="4">
    <source>
        <dbReference type="ARBA" id="ARBA00022553"/>
    </source>
</evidence>
<dbReference type="PANTHER" id="PTHR45436:SF5">
    <property type="entry name" value="SENSOR HISTIDINE KINASE TRCS"/>
    <property type="match status" value="1"/>
</dbReference>
<evidence type="ECO:0000256" key="2">
    <source>
        <dbReference type="ARBA" id="ARBA00004236"/>
    </source>
</evidence>
<dbReference type="InterPro" id="IPR004358">
    <property type="entry name" value="Sig_transdc_His_kin-like_C"/>
</dbReference>
<dbReference type="CDD" id="cd00075">
    <property type="entry name" value="HATPase"/>
    <property type="match status" value="1"/>
</dbReference>
<organism evidence="14 17">
    <name type="scientific">Arthrobacter zhangbolii</name>
    <dbReference type="NCBI Taxonomy" id="2886936"/>
    <lineage>
        <taxon>Bacteria</taxon>
        <taxon>Bacillati</taxon>
        <taxon>Actinomycetota</taxon>
        <taxon>Actinomycetes</taxon>
        <taxon>Micrococcales</taxon>
        <taxon>Micrococcaceae</taxon>
        <taxon>Arthrobacter</taxon>
    </lineage>
</organism>
<feature type="region of interest" description="Disordered" evidence="11">
    <location>
        <begin position="208"/>
        <end position="231"/>
    </location>
</feature>
<proteinExistence type="predicted"/>
<evidence type="ECO:0000259" key="13">
    <source>
        <dbReference type="PROSITE" id="PS50109"/>
    </source>
</evidence>
<evidence type="ECO:0000313" key="14">
    <source>
        <dbReference type="EMBL" id="MCC3272109.1"/>
    </source>
</evidence>
<dbReference type="Proteomes" id="UP001155145">
    <property type="component" value="Unassembled WGS sequence"/>
</dbReference>
<evidence type="ECO:0000256" key="9">
    <source>
        <dbReference type="ARBA" id="ARBA00023012"/>
    </source>
</evidence>